<organism evidence="1 2">
    <name type="scientific">Telmatocola sphagniphila</name>
    <dbReference type="NCBI Taxonomy" id="1123043"/>
    <lineage>
        <taxon>Bacteria</taxon>
        <taxon>Pseudomonadati</taxon>
        <taxon>Planctomycetota</taxon>
        <taxon>Planctomycetia</taxon>
        <taxon>Gemmatales</taxon>
        <taxon>Gemmataceae</taxon>
    </lineage>
</organism>
<gene>
    <name evidence="1" type="ORF">KIH39_03485</name>
</gene>
<name>A0A8E6B8B8_9BACT</name>
<dbReference type="KEGG" id="tsph:KIH39_03485"/>
<accession>A0A8E6B8B8</accession>
<evidence type="ECO:0000313" key="2">
    <source>
        <dbReference type="Proteomes" id="UP000676194"/>
    </source>
</evidence>
<dbReference type="Proteomes" id="UP000676194">
    <property type="component" value="Chromosome"/>
</dbReference>
<sequence>MDWITKLELSKQLLLRRTNRKKLTDSFNEIPTFSGITPLPPVEAASYFQKLVPSLDNLNVRLFENQMRRQSMTLAAATEQTLIKKVQEAIQTGLESGGKEASKFDLNTILSEAGVTPKNPQYAGMVYRINAMDSYNAGLRAEYQAPDVKAFFPVWQYLGIEDGRQGSDH</sequence>
<dbReference type="EMBL" id="CP074694">
    <property type="protein sequence ID" value="QVL32991.1"/>
    <property type="molecule type" value="Genomic_DNA"/>
</dbReference>
<proteinExistence type="predicted"/>
<keyword evidence="2" id="KW-1185">Reference proteome</keyword>
<protein>
    <submittedName>
        <fullName evidence="1">Uncharacterized protein</fullName>
    </submittedName>
</protein>
<reference evidence="1" key="1">
    <citation type="submission" date="2021-05" db="EMBL/GenBank/DDBJ databases">
        <title>Complete genome sequence of the cellulolytic planctomycete Telmatocola sphagniphila SP2T and characterization of the first cellulase from planctomycetes.</title>
        <authorList>
            <person name="Rakitin A.L."/>
            <person name="Beletsky A.V."/>
            <person name="Naumoff D.G."/>
            <person name="Kulichevskaya I.S."/>
            <person name="Mardanov A.V."/>
            <person name="Ravin N.V."/>
            <person name="Dedysh S.N."/>
        </authorList>
    </citation>
    <scope>NUCLEOTIDE SEQUENCE</scope>
    <source>
        <strain evidence="1">SP2T</strain>
    </source>
</reference>
<evidence type="ECO:0000313" key="1">
    <source>
        <dbReference type="EMBL" id="QVL32991.1"/>
    </source>
</evidence>
<dbReference type="AlphaFoldDB" id="A0A8E6B8B8"/>
<dbReference type="RefSeq" id="WP_213497881.1">
    <property type="nucleotide sequence ID" value="NZ_CP074694.1"/>
</dbReference>